<protein>
    <recommendedName>
        <fullName evidence="1">Phage tail fibre protein N-terminal domain-containing protein</fullName>
    </recommendedName>
</protein>
<feature type="domain" description="Phage tail fibre protein N-terminal" evidence="1">
    <location>
        <begin position="1"/>
        <end position="155"/>
    </location>
</feature>
<name>A0A4P9VLW7_9GAMM</name>
<dbReference type="PANTHER" id="PTHR35191:SF1">
    <property type="entry name" value="PROPHAGE SIDE TAIL FIBER PROTEIN HOMOLOG STFQ-RELATED"/>
    <property type="match status" value="1"/>
</dbReference>
<keyword evidence="3" id="KW-1185">Reference proteome</keyword>
<gene>
    <name evidence="2" type="ORF">B9G39_07805</name>
</gene>
<dbReference type="InterPro" id="IPR051934">
    <property type="entry name" value="Phage_Tail_Fiber_Structural"/>
</dbReference>
<evidence type="ECO:0000313" key="3">
    <source>
        <dbReference type="Proteomes" id="UP000257039"/>
    </source>
</evidence>
<evidence type="ECO:0000259" key="1">
    <source>
        <dbReference type="Pfam" id="PF12571"/>
    </source>
</evidence>
<comment type="caution">
    <text evidence="2">The sequence shown here is derived from an EMBL/GenBank/DDBJ whole genome shotgun (WGS) entry which is preliminary data.</text>
</comment>
<dbReference type="InterPro" id="IPR022225">
    <property type="entry name" value="Phage_tail_fibre_N"/>
</dbReference>
<evidence type="ECO:0000313" key="2">
    <source>
        <dbReference type="EMBL" id="RDH43347.1"/>
    </source>
</evidence>
<dbReference type="PANTHER" id="PTHR35191">
    <property type="entry name" value="PROPHAGE SIDE TAIL FIBER PROTEIN HOMOLOG STFQ-RELATED"/>
    <property type="match status" value="1"/>
</dbReference>
<dbReference type="Proteomes" id="UP000257039">
    <property type="component" value="Unassembled WGS sequence"/>
</dbReference>
<organism evidence="2 3">
    <name type="scientific">Zooshikella ganghwensis</name>
    <dbReference type="NCBI Taxonomy" id="202772"/>
    <lineage>
        <taxon>Bacteria</taxon>
        <taxon>Pseudomonadati</taxon>
        <taxon>Pseudomonadota</taxon>
        <taxon>Gammaproteobacteria</taxon>
        <taxon>Oceanospirillales</taxon>
        <taxon>Zooshikellaceae</taxon>
        <taxon>Zooshikella</taxon>
    </lineage>
</organism>
<dbReference type="RefSeq" id="WP_094786690.1">
    <property type="nucleotide sequence ID" value="NZ_NDXW01000001.1"/>
</dbReference>
<accession>A0A4P9VLW7</accession>
<dbReference type="Pfam" id="PF12571">
    <property type="entry name" value="Phage_tail_fib"/>
    <property type="match status" value="1"/>
</dbReference>
<reference evidence="2 3" key="1">
    <citation type="submission" date="2017-04" db="EMBL/GenBank/DDBJ databases">
        <title>Draft genome sequence of Zooshikella ganghwensis VG4 isolated from Red Sea sediments.</title>
        <authorList>
            <person name="Rehman Z."/>
            <person name="Alam I."/>
            <person name="Kamau A."/>
            <person name="Bajic V."/>
            <person name="Leiknes T."/>
        </authorList>
    </citation>
    <scope>NUCLEOTIDE SEQUENCE [LARGE SCALE GENOMIC DNA]</scope>
    <source>
        <strain evidence="2 3">VG4</strain>
    </source>
</reference>
<sequence>MNIEYYNLLTEVGTAKLTNATLMGDTLKLTTIKVGDGGVDEGKETFPSETATSLVRERWSGNITHLSIDPENKNWVVAEAFIPVDVGGFYITEFGLYDHQGDLICIGKYPKTYKPKVQQNSGSASSLYLKVVLEISNSKNIELKIDPAIVLASRQYVKDNYVPKTGGLFEADIHVVGDIYAGENHNQRVYHEGYKPTKIDVGFDQLPNAKTDAVDENTSDKLATARAVYNIAESSKRLYIQGIRLGAVQHGVIWRNVGFSDRSGFVITGVTNGPPADDLVDVVYARPLQKLVNGQWLTVSSI</sequence>
<dbReference type="AlphaFoldDB" id="A0A4P9VLW7"/>
<dbReference type="EMBL" id="NDXW01000001">
    <property type="protein sequence ID" value="RDH43347.1"/>
    <property type="molecule type" value="Genomic_DNA"/>
</dbReference>
<proteinExistence type="predicted"/>